<comment type="caution">
    <text evidence="1">The sequence shown here is derived from an EMBL/GenBank/DDBJ whole genome shotgun (WGS) entry which is preliminary data.</text>
</comment>
<reference evidence="1 2" key="1">
    <citation type="submission" date="2015-11" db="EMBL/GenBank/DDBJ databases">
        <title>Butyribacter intestini gen. nov., sp. nov., a butyric acid-producing bacterium of the family Lachnospiraceae isolated from the human faeces.</title>
        <authorList>
            <person name="Zou Y."/>
            <person name="Xue W."/>
            <person name="Luo G."/>
            <person name="Lv M."/>
        </authorList>
    </citation>
    <scope>NUCLEOTIDE SEQUENCE [LARGE SCALE GENOMIC DNA]</scope>
    <source>
        <strain evidence="1 2">ACET-33324</strain>
    </source>
</reference>
<evidence type="ECO:0000313" key="2">
    <source>
        <dbReference type="Proteomes" id="UP000054874"/>
    </source>
</evidence>
<protein>
    <submittedName>
        <fullName evidence="1">Uncharacterized protein</fullName>
    </submittedName>
</protein>
<accession>A0A0V8QHU5</accession>
<gene>
    <name evidence="1" type="ORF">ASU35_06625</name>
</gene>
<organism evidence="1 2">
    <name type="scientific">Acetivibrio ethanolgignens</name>
    <dbReference type="NCBI Taxonomy" id="290052"/>
    <lineage>
        <taxon>Bacteria</taxon>
        <taxon>Bacillati</taxon>
        <taxon>Bacillota</taxon>
        <taxon>Clostridia</taxon>
        <taxon>Eubacteriales</taxon>
        <taxon>Oscillospiraceae</taxon>
        <taxon>Acetivibrio</taxon>
    </lineage>
</organism>
<name>A0A0V8QHU5_9FIRM</name>
<keyword evidence="2" id="KW-1185">Reference proteome</keyword>
<dbReference type="OrthoDB" id="2034343at2"/>
<dbReference type="RefSeq" id="WP_058351656.1">
    <property type="nucleotide sequence ID" value="NZ_CABMMD010000046.1"/>
</dbReference>
<evidence type="ECO:0000313" key="1">
    <source>
        <dbReference type="EMBL" id="KSV60076.1"/>
    </source>
</evidence>
<sequence>MKNVTMQETTEMFFYHEQSFSVMMIEKGELFCPWELGLLSQKQNKEELFIRGSYQIEDFVLYLEGFEAYSKQKELIIKKEDLHIPLSYNGSVLLVRELLERYAEYKPLYGYKKLMELIFDHGKLITAIDHSRAMYRIRRNLEAGLRDMANPKDARCILSFIDDLFVGKYKESIRTRYFQAIKRAMGKAWRRLGKKDES</sequence>
<dbReference type="AlphaFoldDB" id="A0A0V8QHU5"/>
<dbReference type="EMBL" id="LNAM01000046">
    <property type="protein sequence ID" value="KSV60076.1"/>
    <property type="molecule type" value="Genomic_DNA"/>
</dbReference>
<proteinExistence type="predicted"/>
<dbReference type="STRING" id="290052.ASU35_06625"/>
<dbReference type="Proteomes" id="UP000054874">
    <property type="component" value="Unassembled WGS sequence"/>
</dbReference>